<evidence type="ECO:0000256" key="3">
    <source>
        <dbReference type="ARBA" id="ARBA00022692"/>
    </source>
</evidence>
<feature type="transmembrane region" description="Helical" evidence="6">
    <location>
        <begin position="435"/>
        <end position="453"/>
    </location>
</feature>
<evidence type="ECO:0000313" key="8">
    <source>
        <dbReference type="Proteomes" id="UP000179243"/>
    </source>
</evidence>
<feature type="transmembrane region" description="Helical" evidence="6">
    <location>
        <begin position="126"/>
        <end position="144"/>
    </location>
</feature>
<evidence type="ECO:0000256" key="1">
    <source>
        <dbReference type="ARBA" id="ARBA00004651"/>
    </source>
</evidence>
<evidence type="ECO:0000256" key="4">
    <source>
        <dbReference type="ARBA" id="ARBA00022989"/>
    </source>
</evidence>
<feature type="transmembrane region" description="Helical" evidence="6">
    <location>
        <begin position="88"/>
        <end position="111"/>
    </location>
</feature>
<feature type="transmembrane region" description="Helical" evidence="6">
    <location>
        <begin position="375"/>
        <end position="395"/>
    </location>
</feature>
<comment type="subcellular location">
    <subcellularLocation>
        <location evidence="1">Cell membrane</location>
        <topology evidence="1">Multi-pass membrane protein</topology>
    </subcellularLocation>
</comment>
<accession>A0A1F7F435</accession>
<sequence>MAEGHYRGSRLIKNSVLNILNSLITIVVTTITSIVVARILKPDNYGIYNLILWFTGIFTWAVGMGLTHAVTKYISEYQGRGEHENVSAIVVFVLKIELVLTIAVTAILIFFKTEVADYFFSPNEAFYFFLAFIGLVPGIVTAIFSSAIDGLQKFEYFTWFQIIVTPLSFASKLVVLYLGFRIDGLLVVSLVFSFINVIFFYFVLRREEISLNIFANPLKKEIRTKIGKYNATVAAILVADKVVWDKSENFFLGRFCSAAQIGFYNLGFNVVQRFMSVLPSTFWRVLFPAMSGYFGSGDHDKIRRLFYLSIRYLAFFAFPAGVMGILLSYQILHYLYGHEYVGAKFVMQILFFSSMFSCLSKPSSAILYGTERQSFILKYGMVLAVVNIALDILLIKHYGALGAAICYAAVTIAGSTGGLIYTARIHSLNFPFKSLFKIVFSTIIMAISMEIILKQNPYLPGFILSVVVGAFVYFVSSIVLGGFEDEDYLIMQSVQTAFPGKMGRPLAACIGFLSQFKDQEGRKG</sequence>
<dbReference type="CDD" id="cd13128">
    <property type="entry name" value="MATE_Wzx_like"/>
    <property type="match status" value="1"/>
</dbReference>
<dbReference type="Pfam" id="PF13440">
    <property type="entry name" value="Polysacc_synt_3"/>
    <property type="match status" value="1"/>
</dbReference>
<comment type="caution">
    <text evidence="7">The sequence shown here is derived from an EMBL/GenBank/DDBJ whole genome shotgun (WGS) entry which is preliminary data.</text>
</comment>
<reference evidence="7 8" key="1">
    <citation type="journal article" date="2016" name="Nat. Commun.">
        <title>Thousands of microbial genomes shed light on interconnected biogeochemical processes in an aquifer system.</title>
        <authorList>
            <person name="Anantharaman K."/>
            <person name="Brown C.T."/>
            <person name="Hug L.A."/>
            <person name="Sharon I."/>
            <person name="Castelle C.J."/>
            <person name="Probst A.J."/>
            <person name="Thomas B.C."/>
            <person name="Singh A."/>
            <person name="Wilkins M.J."/>
            <person name="Karaoz U."/>
            <person name="Brodie E.L."/>
            <person name="Williams K.H."/>
            <person name="Hubbard S.S."/>
            <person name="Banfield J.F."/>
        </authorList>
    </citation>
    <scope>NUCLEOTIDE SEQUENCE [LARGE SCALE GENOMIC DNA]</scope>
</reference>
<dbReference type="InterPro" id="IPR050833">
    <property type="entry name" value="Poly_Biosynth_Transport"/>
</dbReference>
<keyword evidence="4 6" id="KW-1133">Transmembrane helix</keyword>
<evidence type="ECO:0000313" key="7">
    <source>
        <dbReference type="EMBL" id="OGK01323.1"/>
    </source>
</evidence>
<feature type="transmembrane region" description="Helical" evidence="6">
    <location>
        <begin position="312"/>
        <end position="333"/>
    </location>
</feature>
<evidence type="ECO:0000256" key="5">
    <source>
        <dbReference type="ARBA" id="ARBA00023136"/>
    </source>
</evidence>
<feature type="transmembrane region" description="Helical" evidence="6">
    <location>
        <begin position="459"/>
        <end position="483"/>
    </location>
</feature>
<protein>
    <submittedName>
        <fullName evidence="7">Uncharacterized protein</fullName>
    </submittedName>
</protein>
<dbReference type="PANTHER" id="PTHR30250:SF26">
    <property type="entry name" value="PSMA PROTEIN"/>
    <property type="match status" value="1"/>
</dbReference>
<feature type="transmembrane region" description="Helical" evidence="6">
    <location>
        <begin position="156"/>
        <end position="178"/>
    </location>
</feature>
<dbReference type="PANTHER" id="PTHR30250">
    <property type="entry name" value="PST FAMILY PREDICTED COLANIC ACID TRANSPORTER"/>
    <property type="match status" value="1"/>
</dbReference>
<keyword evidence="3 6" id="KW-0812">Transmembrane</keyword>
<name>A0A1F7F435_UNCRA</name>
<keyword evidence="5 6" id="KW-0472">Membrane</keyword>
<feature type="transmembrane region" description="Helical" evidence="6">
    <location>
        <begin position="20"/>
        <end position="40"/>
    </location>
</feature>
<evidence type="ECO:0000256" key="6">
    <source>
        <dbReference type="SAM" id="Phobius"/>
    </source>
</evidence>
<dbReference type="Proteomes" id="UP000179243">
    <property type="component" value="Unassembled WGS sequence"/>
</dbReference>
<feature type="transmembrane region" description="Helical" evidence="6">
    <location>
        <begin position="345"/>
        <end position="368"/>
    </location>
</feature>
<dbReference type="GO" id="GO:0005886">
    <property type="term" value="C:plasma membrane"/>
    <property type="evidence" value="ECO:0007669"/>
    <property type="project" value="UniProtKB-SubCell"/>
</dbReference>
<dbReference type="AlphaFoldDB" id="A0A1F7F435"/>
<proteinExistence type="predicted"/>
<gene>
    <name evidence="7" type="ORF">A2519_13055</name>
</gene>
<feature type="transmembrane region" description="Helical" evidence="6">
    <location>
        <begin position="184"/>
        <end position="204"/>
    </location>
</feature>
<keyword evidence="2" id="KW-1003">Cell membrane</keyword>
<feature type="transmembrane region" description="Helical" evidence="6">
    <location>
        <begin position="46"/>
        <end position="67"/>
    </location>
</feature>
<evidence type="ECO:0000256" key="2">
    <source>
        <dbReference type="ARBA" id="ARBA00022475"/>
    </source>
</evidence>
<dbReference type="EMBL" id="MFYX01000127">
    <property type="protein sequence ID" value="OGK01323.1"/>
    <property type="molecule type" value="Genomic_DNA"/>
</dbReference>
<feature type="transmembrane region" description="Helical" evidence="6">
    <location>
        <begin position="401"/>
        <end position="423"/>
    </location>
</feature>
<organism evidence="7 8">
    <name type="scientific">Candidatus Raymondbacteria bacterium RIFOXYD12_FULL_49_13</name>
    <dbReference type="NCBI Taxonomy" id="1817890"/>
    <lineage>
        <taxon>Bacteria</taxon>
        <taxon>Raymondiibacteriota</taxon>
    </lineage>
</organism>